<evidence type="ECO:0000313" key="2">
    <source>
        <dbReference type="EMBL" id="MFC4652866.1"/>
    </source>
</evidence>
<reference evidence="3" key="1">
    <citation type="journal article" date="2019" name="Int. J. Syst. Evol. Microbiol.">
        <title>The Global Catalogue of Microorganisms (GCM) 10K type strain sequencing project: providing services to taxonomists for standard genome sequencing and annotation.</title>
        <authorList>
            <consortium name="The Broad Institute Genomics Platform"/>
            <consortium name="The Broad Institute Genome Sequencing Center for Infectious Disease"/>
            <person name="Wu L."/>
            <person name="Ma J."/>
        </authorList>
    </citation>
    <scope>NUCLEOTIDE SEQUENCE [LARGE SCALE GENOMIC DNA]</scope>
    <source>
        <strain evidence="3">CCUG 63287</strain>
    </source>
</reference>
<protein>
    <submittedName>
        <fullName evidence="2">Uncharacterized protein</fullName>
    </submittedName>
</protein>
<name>A0ABV9JEK9_9LACT</name>
<comment type="caution">
    <text evidence="2">The sequence shown here is derived from an EMBL/GenBank/DDBJ whole genome shotgun (WGS) entry which is preliminary data.</text>
</comment>
<keyword evidence="1" id="KW-0812">Transmembrane</keyword>
<evidence type="ECO:0000256" key="1">
    <source>
        <dbReference type="SAM" id="Phobius"/>
    </source>
</evidence>
<dbReference type="RefSeq" id="WP_213536890.1">
    <property type="nucleotide sequence ID" value="NZ_BOVQ01000010.1"/>
</dbReference>
<keyword evidence="1" id="KW-1133">Transmembrane helix</keyword>
<evidence type="ECO:0000313" key="3">
    <source>
        <dbReference type="Proteomes" id="UP001595987"/>
    </source>
</evidence>
<gene>
    <name evidence="2" type="ORF">ACFO26_08070</name>
</gene>
<keyword evidence="3" id="KW-1185">Reference proteome</keyword>
<feature type="transmembrane region" description="Helical" evidence="1">
    <location>
        <begin position="6"/>
        <end position="24"/>
    </location>
</feature>
<organism evidence="2 3">
    <name type="scientific">Lactococcus nasutitermitis</name>
    <dbReference type="NCBI Taxonomy" id="1652957"/>
    <lineage>
        <taxon>Bacteria</taxon>
        <taxon>Bacillati</taxon>
        <taxon>Bacillota</taxon>
        <taxon>Bacilli</taxon>
        <taxon>Lactobacillales</taxon>
        <taxon>Streptococcaceae</taxon>
        <taxon>Lactococcus</taxon>
    </lineage>
</organism>
<keyword evidence="1" id="KW-0472">Membrane</keyword>
<accession>A0ABV9JEK9</accession>
<dbReference type="Proteomes" id="UP001595987">
    <property type="component" value="Unassembled WGS sequence"/>
</dbReference>
<sequence>MEILGIILVALIVVPVFSLIYASIRKLLFRKKSPESWGYYVTQGGIGFILNIFLNLF</sequence>
<proteinExistence type="predicted"/>
<feature type="transmembrane region" description="Helical" evidence="1">
    <location>
        <begin position="36"/>
        <end position="54"/>
    </location>
</feature>
<dbReference type="EMBL" id="JBHSGD010000006">
    <property type="protein sequence ID" value="MFC4652866.1"/>
    <property type="molecule type" value="Genomic_DNA"/>
</dbReference>